<name>A0A8J4EG37_9ACTN</name>
<keyword evidence="2" id="KW-1185">Reference proteome</keyword>
<dbReference type="SUPFAM" id="SSF81301">
    <property type="entry name" value="Nucleotidyltransferase"/>
    <property type="match status" value="1"/>
</dbReference>
<gene>
    <name evidence="1" type="ORF">Voc01_083960</name>
</gene>
<evidence type="ECO:0000313" key="1">
    <source>
        <dbReference type="EMBL" id="GIJ73479.1"/>
    </source>
</evidence>
<dbReference type="AlphaFoldDB" id="A0A8J4EG37"/>
<dbReference type="InterPro" id="IPR043519">
    <property type="entry name" value="NT_sf"/>
</dbReference>
<comment type="caution">
    <text evidence="1">The sequence shown here is derived from an EMBL/GenBank/DDBJ whole genome shotgun (WGS) entry which is preliminary data.</text>
</comment>
<dbReference type="PANTHER" id="PTHR34822:SF1">
    <property type="entry name" value="GRPB FAMILY PROTEIN"/>
    <property type="match status" value="1"/>
</dbReference>
<sequence>MVEYPKNVRERFHGTPEQLVAGVVGEPPRRWQAIVIEEYDPGWADRFAAAASRLAALLGDRVSAIEHVGSTSVPGLAAKPIIDIDLLLADTADESAYLPALEGIGYRLVLREPWWYGHRMLVSGEADVNLHVWPKDAPEPVRHRLFRDWLRTHPDDRDLYAEAKRRLARDTVDRPGDYSLAKNDVIDQIYGRIFAAAG</sequence>
<protein>
    <recommendedName>
        <fullName evidence="3">GrpB family protein</fullName>
    </recommendedName>
</protein>
<dbReference type="EMBL" id="BOPH01000115">
    <property type="protein sequence ID" value="GIJ73479.1"/>
    <property type="molecule type" value="Genomic_DNA"/>
</dbReference>
<evidence type="ECO:0008006" key="3">
    <source>
        <dbReference type="Google" id="ProtNLM"/>
    </source>
</evidence>
<organism evidence="1 2">
    <name type="scientific">Virgisporangium ochraceum</name>
    <dbReference type="NCBI Taxonomy" id="65505"/>
    <lineage>
        <taxon>Bacteria</taxon>
        <taxon>Bacillati</taxon>
        <taxon>Actinomycetota</taxon>
        <taxon>Actinomycetes</taxon>
        <taxon>Micromonosporales</taxon>
        <taxon>Micromonosporaceae</taxon>
        <taxon>Virgisporangium</taxon>
    </lineage>
</organism>
<proteinExistence type="predicted"/>
<reference evidence="1" key="1">
    <citation type="submission" date="2021-01" db="EMBL/GenBank/DDBJ databases">
        <title>Whole genome shotgun sequence of Virgisporangium ochraceum NBRC 16418.</title>
        <authorList>
            <person name="Komaki H."/>
            <person name="Tamura T."/>
        </authorList>
    </citation>
    <scope>NUCLEOTIDE SEQUENCE</scope>
    <source>
        <strain evidence="1">NBRC 16418</strain>
    </source>
</reference>
<dbReference type="Proteomes" id="UP000635606">
    <property type="component" value="Unassembled WGS sequence"/>
</dbReference>
<dbReference type="Pfam" id="PF04229">
    <property type="entry name" value="GrpB"/>
    <property type="match status" value="1"/>
</dbReference>
<dbReference type="InterPro" id="IPR007344">
    <property type="entry name" value="GrpB/CoaE"/>
</dbReference>
<dbReference type="Gene3D" id="3.30.460.10">
    <property type="entry name" value="Beta Polymerase, domain 2"/>
    <property type="match status" value="1"/>
</dbReference>
<accession>A0A8J4EG37</accession>
<dbReference type="PANTHER" id="PTHR34822">
    <property type="entry name" value="GRPB DOMAIN PROTEIN (AFU_ORTHOLOGUE AFUA_1G01530)"/>
    <property type="match status" value="1"/>
</dbReference>
<evidence type="ECO:0000313" key="2">
    <source>
        <dbReference type="Proteomes" id="UP000635606"/>
    </source>
</evidence>